<dbReference type="Gene3D" id="2.40.50.100">
    <property type="match status" value="1"/>
</dbReference>
<dbReference type="SUPFAM" id="SSF52777">
    <property type="entry name" value="CoA-dependent acyltransferases"/>
    <property type="match status" value="1"/>
</dbReference>
<feature type="compositionally biased region" description="Low complexity" evidence="7">
    <location>
        <begin position="241"/>
        <end position="251"/>
    </location>
</feature>
<feature type="compositionally biased region" description="Low complexity" evidence="7">
    <location>
        <begin position="135"/>
        <end position="144"/>
    </location>
</feature>
<feature type="compositionally biased region" description="Gly residues" evidence="7">
    <location>
        <begin position="120"/>
        <end position="134"/>
    </location>
</feature>
<dbReference type="GO" id="GO:0016407">
    <property type="term" value="F:acetyltransferase activity"/>
    <property type="evidence" value="ECO:0007669"/>
    <property type="project" value="TreeGrafter"/>
</dbReference>
<accession>A0A840NUT7</accession>
<dbReference type="InterPro" id="IPR001078">
    <property type="entry name" value="2-oxoacid_DH_actylTfrase"/>
</dbReference>
<dbReference type="CDD" id="cd06849">
    <property type="entry name" value="lipoyl_domain"/>
    <property type="match status" value="1"/>
</dbReference>
<evidence type="ECO:0000313" key="10">
    <source>
        <dbReference type="EMBL" id="MBB5131318.1"/>
    </source>
</evidence>
<name>A0A840NUT7_9ACTN</name>
<comment type="cofactor">
    <cofactor evidence="1 6">
        <name>(R)-lipoate</name>
        <dbReference type="ChEBI" id="CHEBI:83088"/>
    </cofactor>
</comment>
<dbReference type="Pfam" id="PF00364">
    <property type="entry name" value="Biotin_lipoyl"/>
    <property type="match status" value="1"/>
</dbReference>
<feature type="domain" description="Peripheral subunit-binding (PSBD)" evidence="9">
    <location>
        <begin position="302"/>
        <end position="339"/>
    </location>
</feature>
<feature type="compositionally biased region" description="Pro residues" evidence="7">
    <location>
        <begin position="226"/>
        <end position="240"/>
    </location>
</feature>
<feature type="region of interest" description="Disordered" evidence="7">
    <location>
        <begin position="347"/>
        <end position="385"/>
    </location>
</feature>
<keyword evidence="11" id="KW-1185">Reference proteome</keyword>
<evidence type="ECO:0000256" key="7">
    <source>
        <dbReference type="SAM" id="MobiDB-lite"/>
    </source>
</evidence>
<dbReference type="InterPro" id="IPR004167">
    <property type="entry name" value="PSBD"/>
</dbReference>
<dbReference type="SUPFAM" id="SSF51230">
    <property type="entry name" value="Single hybrid motif"/>
    <property type="match status" value="1"/>
</dbReference>
<organism evidence="10 11">
    <name type="scientific">Thermocatellispora tengchongensis</name>
    <dbReference type="NCBI Taxonomy" id="1073253"/>
    <lineage>
        <taxon>Bacteria</taxon>
        <taxon>Bacillati</taxon>
        <taxon>Actinomycetota</taxon>
        <taxon>Actinomycetes</taxon>
        <taxon>Streptosporangiales</taxon>
        <taxon>Streptosporangiaceae</taxon>
        <taxon>Thermocatellispora</taxon>
    </lineage>
</organism>
<dbReference type="InterPro" id="IPR000089">
    <property type="entry name" value="Biotin_lipoyl"/>
</dbReference>
<dbReference type="PROSITE" id="PS50968">
    <property type="entry name" value="BIOTINYL_LIPOYL"/>
    <property type="match status" value="1"/>
</dbReference>
<keyword evidence="4 6" id="KW-0450">Lipoyl</keyword>
<evidence type="ECO:0000256" key="3">
    <source>
        <dbReference type="ARBA" id="ARBA00022679"/>
    </source>
</evidence>
<dbReference type="InterPro" id="IPR036625">
    <property type="entry name" value="E3-bd_dom_sf"/>
</dbReference>
<keyword evidence="5 6" id="KW-0012">Acyltransferase</keyword>
<evidence type="ECO:0000256" key="1">
    <source>
        <dbReference type="ARBA" id="ARBA00001938"/>
    </source>
</evidence>
<feature type="region of interest" description="Disordered" evidence="7">
    <location>
        <begin position="85"/>
        <end position="297"/>
    </location>
</feature>
<dbReference type="Proteomes" id="UP000578449">
    <property type="component" value="Unassembled WGS sequence"/>
</dbReference>
<evidence type="ECO:0000256" key="5">
    <source>
        <dbReference type="ARBA" id="ARBA00023315"/>
    </source>
</evidence>
<dbReference type="Gene3D" id="4.10.320.10">
    <property type="entry name" value="E3-binding domain"/>
    <property type="match status" value="1"/>
</dbReference>
<dbReference type="InterPro" id="IPR011053">
    <property type="entry name" value="Single_hybrid_motif"/>
</dbReference>
<dbReference type="GO" id="GO:0005737">
    <property type="term" value="C:cytoplasm"/>
    <property type="evidence" value="ECO:0007669"/>
    <property type="project" value="TreeGrafter"/>
</dbReference>
<proteinExistence type="inferred from homology"/>
<feature type="compositionally biased region" description="Low complexity" evidence="7">
    <location>
        <begin position="366"/>
        <end position="380"/>
    </location>
</feature>
<evidence type="ECO:0000256" key="2">
    <source>
        <dbReference type="ARBA" id="ARBA00007317"/>
    </source>
</evidence>
<dbReference type="EC" id="2.3.1.-" evidence="6"/>
<evidence type="ECO:0000256" key="4">
    <source>
        <dbReference type="ARBA" id="ARBA00022823"/>
    </source>
</evidence>
<reference evidence="10 11" key="1">
    <citation type="submission" date="2020-08" db="EMBL/GenBank/DDBJ databases">
        <title>Genomic Encyclopedia of Type Strains, Phase IV (KMG-IV): sequencing the most valuable type-strain genomes for metagenomic binning, comparative biology and taxonomic classification.</title>
        <authorList>
            <person name="Goeker M."/>
        </authorList>
    </citation>
    <scope>NUCLEOTIDE SEQUENCE [LARGE SCALE GENOMIC DNA]</scope>
    <source>
        <strain evidence="10 11">DSM 45615</strain>
    </source>
</reference>
<protein>
    <recommendedName>
        <fullName evidence="6">Dihydrolipoamide acetyltransferase component of pyruvate dehydrogenase complex</fullName>
        <ecNumber evidence="6">2.3.1.-</ecNumber>
    </recommendedName>
</protein>
<dbReference type="PANTHER" id="PTHR43178:SF5">
    <property type="entry name" value="LIPOAMIDE ACYLTRANSFERASE COMPONENT OF BRANCHED-CHAIN ALPHA-KETO ACID DEHYDROGENASE COMPLEX, MITOCHONDRIAL"/>
    <property type="match status" value="1"/>
</dbReference>
<dbReference type="PROSITE" id="PS51826">
    <property type="entry name" value="PSBD"/>
    <property type="match status" value="1"/>
</dbReference>
<dbReference type="InterPro" id="IPR050743">
    <property type="entry name" value="2-oxoacid_DH_E2_comp"/>
</dbReference>
<dbReference type="PANTHER" id="PTHR43178">
    <property type="entry name" value="DIHYDROLIPOAMIDE ACETYLTRANSFERASE COMPONENT OF PYRUVATE DEHYDROGENASE COMPLEX"/>
    <property type="match status" value="1"/>
</dbReference>
<evidence type="ECO:0000259" key="8">
    <source>
        <dbReference type="PROSITE" id="PS50968"/>
    </source>
</evidence>
<feature type="compositionally biased region" description="Low complexity" evidence="7">
    <location>
        <begin position="180"/>
        <end position="195"/>
    </location>
</feature>
<dbReference type="Pfam" id="PF00198">
    <property type="entry name" value="2-oxoacid_dh"/>
    <property type="match status" value="1"/>
</dbReference>
<feature type="compositionally biased region" description="Low complexity" evidence="7">
    <location>
        <begin position="268"/>
        <end position="297"/>
    </location>
</feature>
<dbReference type="InterPro" id="IPR023213">
    <property type="entry name" value="CAT-like_dom_sf"/>
</dbReference>
<feature type="domain" description="Lipoyl-binding" evidence="8">
    <location>
        <begin position="1"/>
        <end position="76"/>
    </location>
</feature>
<dbReference type="AlphaFoldDB" id="A0A840NUT7"/>
<dbReference type="PROSITE" id="PS00189">
    <property type="entry name" value="LIPOYL"/>
    <property type="match status" value="1"/>
</dbReference>
<evidence type="ECO:0000313" key="11">
    <source>
        <dbReference type="Proteomes" id="UP000578449"/>
    </source>
</evidence>
<comment type="similarity">
    <text evidence="2 6">Belongs to the 2-oxoacid dehydrogenase family.</text>
</comment>
<evidence type="ECO:0000256" key="6">
    <source>
        <dbReference type="RuleBase" id="RU003423"/>
    </source>
</evidence>
<comment type="caution">
    <text evidence="10">The sequence shown here is derived from an EMBL/GenBank/DDBJ whole genome shotgun (WGS) entry which is preliminary data.</text>
</comment>
<gene>
    <name evidence="10" type="ORF">HNP84_001024</name>
</gene>
<feature type="compositionally biased region" description="Basic residues" evidence="7">
    <location>
        <begin position="208"/>
        <end position="218"/>
    </location>
</feature>
<feature type="region of interest" description="Disordered" evidence="7">
    <location>
        <begin position="422"/>
        <end position="444"/>
    </location>
</feature>
<dbReference type="InterPro" id="IPR003016">
    <property type="entry name" value="2-oxoA_DH_lipoyl-BS"/>
</dbReference>
<dbReference type="Pfam" id="PF02817">
    <property type="entry name" value="E3_binding"/>
    <property type="match status" value="1"/>
</dbReference>
<keyword evidence="3 6" id="KW-0808">Transferase</keyword>
<feature type="compositionally biased region" description="Low complexity" evidence="7">
    <location>
        <begin position="347"/>
        <end position="358"/>
    </location>
</feature>
<dbReference type="GO" id="GO:0031405">
    <property type="term" value="F:lipoic acid binding"/>
    <property type="evidence" value="ECO:0007669"/>
    <property type="project" value="TreeGrafter"/>
</dbReference>
<dbReference type="EMBL" id="JACHGN010000002">
    <property type="protein sequence ID" value="MBB5131318.1"/>
    <property type="molecule type" value="Genomic_DNA"/>
</dbReference>
<dbReference type="SUPFAM" id="SSF47005">
    <property type="entry name" value="Peripheral subunit-binding domain of 2-oxo acid dehydrogenase complex"/>
    <property type="match status" value="1"/>
</dbReference>
<sequence length="676" mass="66533">MTEFRLPDLGEGLTEAEVLTWFVAVGDVVEVDQTVVEVETAKAAVEVPIPYAGVVTALHATPGTVIPVGHPLITVTPQAYANFHEPSVITPSSPPLGEDEDGRPVTGDGRPPTSGEGALAPGGGPSASGEGASGPSGPVSVPGEGAPGPGDGAPVSGEGVPGPGGRASASGPGASGPGGQASASGDGASDQDASGNVLVGYGTSGAGSRRRAGRRRARALTARPTSAPPPAGPSSVPPAAGPSVGPSSAPLTAGPATGQFSAPSPSVLTAGPSSAPSLSGSSAVAPSASPASGATVAPRRGVISPLVRRMAAEHGLRAEDLEGSGPGGLVVRRDVEAAIAARRDGATAPGPLALAPGAPTEPAPASPVAATPPAAAMPGAHVSAPTPTPTATLGITATPGDMSLASDAAPAPAPAVPGVAATAGPGVPASRPVPSTTSSDTAKGAVGGTRVALTGVRRVMAERVARSRREVPEATVWVDVDVTDLLAMRARMNEADPGRPVSLLGLLGRFCVAGLRAHPELNSSVDAEREEIVLHDAVHLGFAAQTPRGLVVPVVRDAGRLSARELTAEVRRLAEAGREGALGPGDLTGGTFTVNNYGVFGVDGAAPIINHPEAAMLGVGRVLDRPWAVDGGLGLRKIVQLTLVFDHRVCDGGTAGGFLRFVADCAERPDLALADL</sequence>
<dbReference type="Gene3D" id="3.30.559.10">
    <property type="entry name" value="Chloramphenicol acetyltransferase-like domain"/>
    <property type="match status" value="1"/>
</dbReference>
<keyword evidence="10" id="KW-0670">Pyruvate</keyword>
<feature type="compositionally biased region" description="Polar residues" evidence="7">
    <location>
        <begin position="258"/>
        <end position="267"/>
    </location>
</feature>
<evidence type="ECO:0000259" key="9">
    <source>
        <dbReference type="PROSITE" id="PS51826"/>
    </source>
</evidence>
<dbReference type="RefSeq" id="WP_221335870.1">
    <property type="nucleotide sequence ID" value="NZ_BAABIX010000023.1"/>
</dbReference>